<dbReference type="InterPro" id="IPR013078">
    <property type="entry name" value="His_Pase_superF_clade-1"/>
</dbReference>
<dbReference type="PIRSF" id="PIRSF000709">
    <property type="entry name" value="6PFK_2-Ptase"/>
    <property type="match status" value="1"/>
</dbReference>
<dbReference type="Pfam" id="PF00300">
    <property type="entry name" value="His_Phos_1"/>
    <property type="match status" value="1"/>
</dbReference>
<proteinExistence type="predicted"/>
<evidence type="ECO:0000313" key="1">
    <source>
        <dbReference type="EMBL" id="VAX21115.1"/>
    </source>
</evidence>
<dbReference type="CDD" id="cd07067">
    <property type="entry name" value="HP_PGM_like"/>
    <property type="match status" value="1"/>
</dbReference>
<dbReference type="PANTHER" id="PTHR48100">
    <property type="entry name" value="BROAD-SPECIFICITY PHOSPHATASE YOR283W-RELATED"/>
    <property type="match status" value="1"/>
</dbReference>
<dbReference type="SMART" id="SM00855">
    <property type="entry name" value="PGAM"/>
    <property type="match status" value="1"/>
</dbReference>
<gene>
    <name evidence="1" type="ORF">MNBD_NITROSPINAE03-509</name>
</gene>
<dbReference type="SUPFAM" id="SSF53254">
    <property type="entry name" value="Phosphoglycerate mutase-like"/>
    <property type="match status" value="1"/>
</dbReference>
<dbReference type="AlphaFoldDB" id="A0A3B1CQ80"/>
<organism evidence="1">
    <name type="scientific">hydrothermal vent metagenome</name>
    <dbReference type="NCBI Taxonomy" id="652676"/>
    <lineage>
        <taxon>unclassified sequences</taxon>
        <taxon>metagenomes</taxon>
        <taxon>ecological metagenomes</taxon>
    </lineage>
</organism>
<protein>
    <recommendedName>
        <fullName evidence="2">Alpha-ribazole-5'-phosphate phosphatase</fullName>
    </recommendedName>
</protein>
<name>A0A3B1CQ80_9ZZZZ</name>
<dbReference type="InterPro" id="IPR029033">
    <property type="entry name" value="His_PPase_superfam"/>
</dbReference>
<reference evidence="1" key="1">
    <citation type="submission" date="2018-06" db="EMBL/GenBank/DDBJ databases">
        <authorList>
            <person name="Zhirakovskaya E."/>
        </authorList>
    </citation>
    <scope>NUCLEOTIDE SEQUENCE</scope>
</reference>
<dbReference type="InterPro" id="IPR050275">
    <property type="entry name" value="PGM_Phosphatase"/>
</dbReference>
<sequence>MKRITLIRHGVTEANLKKFYAGATDLPLAPEGERQAEALAERVKAMRPDKILSSPLKRAQDTAKIATHGINLDIELDNNLREVDFGKWENKSYSELVRDYKQEVDRWFSWDPDFGFPDGESYEGFSKRVRGVMEMIVNEEADSLIVFTHGGVIGHLMCLVLDLGFQNQFSLLLPPASFVMLEQNNGALQLKQSRWETGRGN</sequence>
<dbReference type="Gene3D" id="3.40.50.1240">
    <property type="entry name" value="Phosphoglycerate mutase-like"/>
    <property type="match status" value="1"/>
</dbReference>
<dbReference type="EMBL" id="UOGB01000195">
    <property type="protein sequence ID" value="VAX21115.1"/>
    <property type="molecule type" value="Genomic_DNA"/>
</dbReference>
<accession>A0A3B1CQ80</accession>
<dbReference type="GO" id="GO:0016791">
    <property type="term" value="F:phosphatase activity"/>
    <property type="evidence" value="ECO:0007669"/>
    <property type="project" value="TreeGrafter"/>
</dbReference>
<evidence type="ECO:0008006" key="2">
    <source>
        <dbReference type="Google" id="ProtNLM"/>
    </source>
</evidence>